<keyword evidence="1" id="KW-0472">Membrane</keyword>
<keyword evidence="1" id="KW-1133">Transmembrane helix</keyword>
<organism evidence="2 3">
    <name type="scientific">Wansuia hejianensis</name>
    <dbReference type="NCBI Taxonomy" id="2763667"/>
    <lineage>
        <taxon>Bacteria</taxon>
        <taxon>Bacillati</taxon>
        <taxon>Bacillota</taxon>
        <taxon>Clostridia</taxon>
        <taxon>Lachnospirales</taxon>
        <taxon>Lachnospiraceae</taxon>
        <taxon>Wansuia</taxon>
    </lineage>
</organism>
<dbReference type="Proteomes" id="UP000601522">
    <property type="component" value="Unassembled WGS sequence"/>
</dbReference>
<keyword evidence="3" id="KW-1185">Reference proteome</keyword>
<dbReference type="EMBL" id="JACRTK010000002">
    <property type="protein sequence ID" value="MBC8590783.1"/>
    <property type="molecule type" value="Genomic_DNA"/>
</dbReference>
<evidence type="ECO:0000256" key="1">
    <source>
        <dbReference type="SAM" id="Phobius"/>
    </source>
</evidence>
<protein>
    <submittedName>
        <fullName evidence="2">Uncharacterized protein</fullName>
    </submittedName>
</protein>
<keyword evidence="1" id="KW-0812">Transmembrane</keyword>
<proteinExistence type="predicted"/>
<dbReference type="RefSeq" id="WP_249323617.1">
    <property type="nucleotide sequence ID" value="NZ_JACRTK010000002.1"/>
</dbReference>
<gene>
    <name evidence="2" type="ORF">H8689_06500</name>
</gene>
<evidence type="ECO:0000313" key="2">
    <source>
        <dbReference type="EMBL" id="MBC8590783.1"/>
    </source>
</evidence>
<evidence type="ECO:0000313" key="3">
    <source>
        <dbReference type="Proteomes" id="UP000601522"/>
    </source>
</evidence>
<reference evidence="2 3" key="1">
    <citation type="submission" date="2020-08" db="EMBL/GenBank/DDBJ databases">
        <title>Genome public.</title>
        <authorList>
            <person name="Liu C."/>
            <person name="Sun Q."/>
        </authorList>
    </citation>
    <scope>NUCLEOTIDE SEQUENCE [LARGE SCALE GENOMIC DNA]</scope>
    <source>
        <strain evidence="2 3">NSJ-26</strain>
    </source>
</reference>
<sequence>MESRMEKNKRLAREKRKRKFKAFLILLMTILVAFGIFRVNQIIKELNYLENTTLLNYDYKNNTLVFFGETYYIDFRILKKDF</sequence>
<feature type="transmembrane region" description="Helical" evidence="1">
    <location>
        <begin position="20"/>
        <end position="37"/>
    </location>
</feature>
<comment type="caution">
    <text evidence="2">The sequence shown here is derived from an EMBL/GenBank/DDBJ whole genome shotgun (WGS) entry which is preliminary data.</text>
</comment>
<dbReference type="AlphaFoldDB" id="A0A926EYM3"/>
<name>A0A926EYM3_9FIRM</name>
<accession>A0A926EYM3</accession>